<evidence type="ECO:0000313" key="2">
    <source>
        <dbReference type="EMBL" id="OWK47266.1"/>
    </source>
</evidence>
<proteinExistence type="predicted"/>
<organism evidence="2 3">
    <name type="scientific">Fimbriiglobus ruber</name>
    <dbReference type="NCBI Taxonomy" id="1908690"/>
    <lineage>
        <taxon>Bacteria</taxon>
        <taxon>Pseudomonadati</taxon>
        <taxon>Planctomycetota</taxon>
        <taxon>Planctomycetia</taxon>
        <taxon>Gemmatales</taxon>
        <taxon>Gemmataceae</taxon>
        <taxon>Fimbriiglobus</taxon>
    </lineage>
</organism>
<sequence>MVGNKNNDRTAAAGFPDSADDSPVEIARGSKKRGHDETPIEAA</sequence>
<gene>
    <name evidence="2" type="ORF">FRUB_00965</name>
</gene>
<evidence type="ECO:0000256" key="1">
    <source>
        <dbReference type="SAM" id="MobiDB-lite"/>
    </source>
</evidence>
<accession>A0A225EB55</accession>
<dbReference type="AlphaFoldDB" id="A0A225EB55"/>
<feature type="compositionally biased region" description="Basic and acidic residues" evidence="1">
    <location>
        <begin position="34"/>
        <end position="43"/>
    </location>
</feature>
<evidence type="ECO:0000313" key="3">
    <source>
        <dbReference type="Proteomes" id="UP000214646"/>
    </source>
</evidence>
<reference evidence="3" key="1">
    <citation type="submission" date="2017-06" db="EMBL/GenBank/DDBJ databases">
        <title>Genome analysis of Fimbriiglobus ruber SP5, the first member of the order Planctomycetales with confirmed chitinolytic capability.</title>
        <authorList>
            <person name="Ravin N.V."/>
            <person name="Rakitin A.L."/>
            <person name="Ivanova A.A."/>
            <person name="Beletsky A.V."/>
            <person name="Kulichevskaya I.S."/>
            <person name="Mardanov A.V."/>
            <person name="Dedysh S.N."/>
        </authorList>
    </citation>
    <scope>NUCLEOTIDE SEQUENCE [LARGE SCALE GENOMIC DNA]</scope>
    <source>
        <strain evidence="3">SP5</strain>
    </source>
</reference>
<keyword evidence="3" id="KW-1185">Reference proteome</keyword>
<feature type="region of interest" description="Disordered" evidence="1">
    <location>
        <begin position="1"/>
        <end position="43"/>
    </location>
</feature>
<dbReference type="EMBL" id="NIDE01000001">
    <property type="protein sequence ID" value="OWK47266.1"/>
    <property type="molecule type" value="Genomic_DNA"/>
</dbReference>
<protein>
    <submittedName>
        <fullName evidence="2">Uncharacterized protein</fullName>
    </submittedName>
</protein>
<dbReference type="Proteomes" id="UP000214646">
    <property type="component" value="Unassembled WGS sequence"/>
</dbReference>
<name>A0A225EB55_9BACT</name>
<comment type="caution">
    <text evidence="2">The sequence shown here is derived from an EMBL/GenBank/DDBJ whole genome shotgun (WGS) entry which is preliminary data.</text>
</comment>